<reference evidence="4 5" key="1">
    <citation type="submission" date="2020-01" db="EMBL/GenBank/DDBJ databases">
        <title>Genomes of bacteria type strains.</title>
        <authorList>
            <person name="Chen J."/>
            <person name="Zhu S."/>
            <person name="Yang J."/>
        </authorList>
    </citation>
    <scope>NUCLEOTIDE SEQUENCE [LARGE SCALE GENOMIC DNA]</scope>
    <source>
        <strain evidence="4 5">LMG 22958</strain>
    </source>
</reference>
<dbReference type="AlphaFoldDB" id="A0A6L9MUM2"/>
<evidence type="ECO:0000313" key="5">
    <source>
        <dbReference type="Proteomes" id="UP000478837"/>
    </source>
</evidence>
<dbReference type="PRINTS" id="PR00081">
    <property type="entry name" value="GDHRDH"/>
</dbReference>
<name>A0A6L9MUM2_9ALTE</name>
<comment type="similarity">
    <text evidence="1 3">Belongs to the short-chain dehydrogenases/reductases (SDR) family.</text>
</comment>
<dbReference type="CDD" id="cd05233">
    <property type="entry name" value="SDR_c"/>
    <property type="match status" value="1"/>
</dbReference>
<dbReference type="PANTHER" id="PTHR24322:SF736">
    <property type="entry name" value="RETINOL DEHYDROGENASE 10"/>
    <property type="match status" value="1"/>
</dbReference>
<organism evidence="4 5">
    <name type="scientific">Alteromonas hispanica</name>
    <dbReference type="NCBI Taxonomy" id="315421"/>
    <lineage>
        <taxon>Bacteria</taxon>
        <taxon>Pseudomonadati</taxon>
        <taxon>Pseudomonadota</taxon>
        <taxon>Gammaproteobacteria</taxon>
        <taxon>Alteromonadales</taxon>
        <taxon>Alteromonadaceae</taxon>
        <taxon>Alteromonas/Salinimonas group</taxon>
        <taxon>Alteromonas</taxon>
    </lineage>
</organism>
<dbReference type="SUPFAM" id="SSF51735">
    <property type="entry name" value="NAD(P)-binding Rossmann-fold domains"/>
    <property type="match status" value="1"/>
</dbReference>
<gene>
    <name evidence="4" type="ORF">GTW09_08265</name>
</gene>
<sequence length="273" mass="30049">MRIVVTGGATGLGKSLAIKWAEKNEKIKICIADVNSERGNETVHELTSLGADAFFISCDITSDTDVGKLASTLRTKWEGVDYVFNNAGVATGGSLLDETLEQWQWVCDINMLGMVRVSRAFLPMMKTQGHGYFVNIASQAGLTPIPYMGSYNAMKAAVVAFSETIKLELAPDNINVSVVCPSFFKTNLDESMRSSNPASHTMLKKLFAKADLSKEDVANIVYEQVMAKRFLILTHKLGKQAYLLKKLLPSKRYINMMLSKTKAMKKAMAKQSA</sequence>
<evidence type="ECO:0000256" key="1">
    <source>
        <dbReference type="ARBA" id="ARBA00006484"/>
    </source>
</evidence>
<dbReference type="PRINTS" id="PR00080">
    <property type="entry name" value="SDRFAMILY"/>
</dbReference>
<dbReference type="EMBL" id="JAAAWP010000004">
    <property type="protein sequence ID" value="NDW21511.1"/>
    <property type="molecule type" value="Genomic_DNA"/>
</dbReference>
<dbReference type="Proteomes" id="UP000478837">
    <property type="component" value="Unassembled WGS sequence"/>
</dbReference>
<evidence type="ECO:0000313" key="4">
    <source>
        <dbReference type="EMBL" id="NDW21511.1"/>
    </source>
</evidence>
<dbReference type="Pfam" id="PF00106">
    <property type="entry name" value="adh_short"/>
    <property type="match status" value="1"/>
</dbReference>
<proteinExistence type="inferred from homology"/>
<keyword evidence="2" id="KW-0560">Oxidoreductase</keyword>
<dbReference type="InterPro" id="IPR036291">
    <property type="entry name" value="NAD(P)-bd_dom_sf"/>
</dbReference>
<keyword evidence="5" id="KW-1185">Reference proteome</keyword>
<evidence type="ECO:0000256" key="3">
    <source>
        <dbReference type="RuleBase" id="RU000363"/>
    </source>
</evidence>
<comment type="caution">
    <text evidence="4">The sequence shown here is derived from an EMBL/GenBank/DDBJ whole genome shotgun (WGS) entry which is preliminary data.</text>
</comment>
<evidence type="ECO:0000256" key="2">
    <source>
        <dbReference type="ARBA" id="ARBA00023002"/>
    </source>
</evidence>
<dbReference type="NCBIfam" id="NF004196">
    <property type="entry name" value="PRK05650.1"/>
    <property type="match status" value="1"/>
</dbReference>
<dbReference type="GO" id="GO:0016616">
    <property type="term" value="F:oxidoreductase activity, acting on the CH-OH group of donors, NAD or NADP as acceptor"/>
    <property type="evidence" value="ECO:0007669"/>
    <property type="project" value="TreeGrafter"/>
</dbReference>
<accession>A0A6L9MUM2</accession>
<dbReference type="InterPro" id="IPR002347">
    <property type="entry name" value="SDR_fam"/>
</dbReference>
<protein>
    <submittedName>
        <fullName evidence="4">SDR family oxidoreductase</fullName>
    </submittedName>
</protein>
<dbReference type="Gene3D" id="3.40.50.720">
    <property type="entry name" value="NAD(P)-binding Rossmann-like Domain"/>
    <property type="match status" value="1"/>
</dbReference>
<dbReference type="PANTHER" id="PTHR24322">
    <property type="entry name" value="PKSB"/>
    <property type="match status" value="1"/>
</dbReference>
<dbReference type="RefSeq" id="WP_163111506.1">
    <property type="nucleotide sequence ID" value="NZ_JAAAWP010000004.1"/>
</dbReference>